<dbReference type="Proteomes" id="UP001060085">
    <property type="component" value="Linkage Group LG06"/>
</dbReference>
<evidence type="ECO:0000313" key="1">
    <source>
        <dbReference type="EMBL" id="KAI5659347.1"/>
    </source>
</evidence>
<reference evidence="2" key="1">
    <citation type="journal article" date="2023" name="Nat. Plants">
        <title>Single-cell RNA sequencing provides a high-resolution roadmap for understanding the multicellular compartmentation of specialized metabolism.</title>
        <authorList>
            <person name="Sun S."/>
            <person name="Shen X."/>
            <person name="Li Y."/>
            <person name="Li Y."/>
            <person name="Wang S."/>
            <person name="Li R."/>
            <person name="Zhang H."/>
            <person name="Shen G."/>
            <person name="Guo B."/>
            <person name="Wei J."/>
            <person name="Xu J."/>
            <person name="St-Pierre B."/>
            <person name="Chen S."/>
            <person name="Sun C."/>
        </authorList>
    </citation>
    <scope>NUCLEOTIDE SEQUENCE [LARGE SCALE GENOMIC DNA]</scope>
</reference>
<proteinExistence type="predicted"/>
<gene>
    <name evidence="1" type="ORF">M9H77_28140</name>
</gene>
<name>A0ACC0AFY0_CATRO</name>
<organism evidence="1 2">
    <name type="scientific">Catharanthus roseus</name>
    <name type="common">Madagascar periwinkle</name>
    <name type="synonym">Vinca rosea</name>
    <dbReference type="NCBI Taxonomy" id="4058"/>
    <lineage>
        <taxon>Eukaryota</taxon>
        <taxon>Viridiplantae</taxon>
        <taxon>Streptophyta</taxon>
        <taxon>Embryophyta</taxon>
        <taxon>Tracheophyta</taxon>
        <taxon>Spermatophyta</taxon>
        <taxon>Magnoliopsida</taxon>
        <taxon>eudicotyledons</taxon>
        <taxon>Gunneridae</taxon>
        <taxon>Pentapetalae</taxon>
        <taxon>asterids</taxon>
        <taxon>lamiids</taxon>
        <taxon>Gentianales</taxon>
        <taxon>Apocynaceae</taxon>
        <taxon>Rauvolfioideae</taxon>
        <taxon>Vinceae</taxon>
        <taxon>Catharanthinae</taxon>
        <taxon>Catharanthus</taxon>
    </lineage>
</organism>
<comment type="caution">
    <text evidence="1">The sequence shown here is derived from an EMBL/GenBank/DDBJ whole genome shotgun (WGS) entry which is preliminary data.</text>
</comment>
<protein>
    <submittedName>
        <fullName evidence="1">Uncharacterized protein</fullName>
    </submittedName>
</protein>
<accession>A0ACC0AFY0</accession>
<sequence>MQTEGVHSSRARSYFGWISVEWWPKTAAIVVGDRSTPLGRSSRDGWRGRSRPSSNHGRSVDAWANTAVIDQCGGTTIAAGVETFSRARSFSNSNSLANVETPCNQAESSSNNIPNLSSEKWSKLLTVINNTDVTQSDKLSSMKNLWILDSGFSHHMTSRKDFVSNFNIVYPYTIGQPNGTKEEPATKTALLQAIDLPGPASRADHHDHPSTHSPTASIPINSEPQRAQPNTYGPADSLPADSAAQHLHSSGPASVSIHPIQQASWTRTFPLHLVQWLQIQQQ</sequence>
<evidence type="ECO:0000313" key="2">
    <source>
        <dbReference type="Proteomes" id="UP001060085"/>
    </source>
</evidence>
<keyword evidence="2" id="KW-1185">Reference proteome</keyword>
<dbReference type="EMBL" id="CM044706">
    <property type="protein sequence ID" value="KAI5659347.1"/>
    <property type="molecule type" value="Genomic_DNA"/>
</dbReference>